<evidence type="ECO:0000313" key="2">
    <source>
        <dbReference type="EMBL" id="MEE2024072.1"/>
    </source>
</evidence>
<dbReference type="PANTHER" id="PTHR21621:SF0">
    <property type="entry name" value="BETA-CITRYLGLUTAMATE SYNTHASE B-RELATED"/>
    <property type="match status" value="1"/>
</dbReference>
<organism evidence="2 3">
    <name type="scientific">Alkalimonas mucilaginosa</name>
    <dbReference type="NCBI Taxonomy" id="3057676"/>
    <lineage>
        <taxon>Bacteria</taxon>
        <taxon>Pseudomonadati</taxon>
        <taxon>Pseudomonadota</taxon>
        <taxon>Gammaproteobacteria</taxon>
        <taxon>Alkalimonas</taxon>
    </lineage>
</organism>
<dbReference type="Pfam" id="PF21068">
    <property type="entry name" value="ATPgraspMvdD"/>
    <property type="match status" value="1"/>
</dbReference>
<name>A0ABU7JEF6_9GAMM</name>
<dbReference type="SUPFAM" id="SSF56059">
    <property type="entry name" value="Glutathione synthetase ATP-binding domain-like"/>
    <property type="match status" value="1"/>
</dbReference>
<comment type="caution">
    <text evidence="2">The sequence shown here is derived from an EMBL/GenBank/DDBJ whole genome shotgun (WGS) entry which is preliminary data.</text>
</comment>
<feature type="domain" description="MvdD-like pre-ATP grasp" evidence="1">
    <location>
        <begin position="5"/>
        <end position="120"/>
    </location>
</feature>
<keyword evidence="3" id="KW-1185">Reference proteome</keyword>
<dbReference type="InterPro" id="IPR048936">
    <property type="entry name" value="MvdD-like_ATPgrasp"/>
</dbReference>
<reference evidence="2 3" key="1">
    <citation type="submission" date="2023-06" db="EMBL/GenBank/DDBJ databases">
        <title>Alkalimonas sp., MEB004 an alkaliphilic bacterium isolated from Lonar Lake, India.</title>
        <authorList>
            <person name="Joshi A."/>
            <person name="Thite S."/>
        </authorList>
    </citation>
    <scope>NUCLEOTIDE SEQUENCE [LARGE SCALE GENOMIC DNA]</scope>
    <source>
        <strain evidence="2 3">MEB004</strain>
    </source>
</reference>
<dbReference type="RefSeq" id="WP_330087408.1">
    <property type="nucleotide sequence ID" value="NZ_JAUGZK010000004.1"/>
</dbReference>
<evidence type="ECO:0000259" key="1">
    <source>
        <dbReference type="Pfam" id="PF21068"/>
    </source>
</evidence>
<dbReference type="Proteomes" id="UP001339167">
    <property type="component" value="Unassembled WGS sequence"/>
</dbReference>
<gene>
    <name evidence="2" type="ORF">QWF21_07415</name>
</gene>
<dbReference type="Gene3D" id="3.30.470.20">
    <property type="entry name" value="ATP-grasp fold, B domain"/>
    <property type="match status" value="1"/>
</dbReference>
<evidence type="ECO:0000313" key="3">
    <source>
        <dbReference type="Proteomes" id="UP001339167"/>
    </source>
</evidence>
<proteinExistence type="predicted"/>
<dbReference type="EMBL" id="JAUGZK010000004">
    <property type="protein sequence ID" value="MEE2024072.1"/>
    <property type="molecule type" value="Genomic_DNA"/>
</dbReference>
<dbReference type="PANTHER" id="PTHR21621">
    <property type="entry name" value="RIBOSOMAL PROTEIN S6 MODIFICATION PROTEIN"/>
    <property type="match status" value="1"/>
</dbReference>
<accession>A0ABU7JEF6</accession>
<sequence length="340" mass="38174">MSPEVIILARESDMHASVVSKALTATGKKNLILPFYAFPTAMCISFEFDADGSSVANVFHGENRVCFESVSRVWFRRDVPAKLHPTLLGDDREFARRECGVVISGLEGATEKALWVNPRSAALASENKVYQLKLAQVCGFKIPKTLISNDPGLIRKFVIKQDSVYKSLAGYVWDDGVQRTATYTRQIHAQDLKEDSSLQNAPGIFQELIVAEYEVRVFVCGETCLAVRIVSNVQHDSIRDWRLHQDTHLKASRIEIPLGVREKCLKIMAMISLVTASFDFMVDMNGCWCFLELNSSGQFLFLEEWCPDLPVLATFCSFLSDTARGRQREIDASIKLSDFV</sequence>
<protein>
    <recommendedName>
        <fullName evidence="1">MvdD-like pre-ATP grasp domain-containing protein</fullName>
    </recommendedName>
</protein>